<proteinExistence type="predicted"/>
<name>A0A0F9KLL1_9ZZZZ</name>
<gene>
    <name evidence="1" type="ORF">LCGC14_1313310</name>
</gene>
<dbReference type="AlphaFoldDB" id="A0A0F9KLL1"/>
<accession>A0A0F9KLL1</accession>
<evidence type="ECO:0000313" key="1">
    <source>
        <dbReference type="EMBL" id="KKM83054.1"/>
    </source>
</evidence>
<sequence length="113" mass="12538">MAIDVQKALRRATDVARFLPTPQDLLRPFPRPKQGELVTAGIAADLLSFGVGFIPYVGDIVGDFIEDNIIADVETRLTPEERTEFREQNRVYPNGIALVRTFQRTQVAPGGGR</sequence>
<dbReference type="EMBL" id="LAZR01007770">
    <property type="protein sequence ID" value="KKM83054.1"/>
    <property type="molecule type" value="Genomic_DNA"/>
</dbReference>
<organism evidence="1">
    <name type="scientific">marine sediment metagenome</name>
    <dbReference type="NCBI Taxonomy" id="412755"/>
    <lineage>
        <taxon>unclassified sequences</taxon>
        <taxon>metagenomes</taxon>
        <taxon>ecological metagenomes</taxon>
    </lineage>
</organism>
<comment type="caution">
    <text evidence="1">The sequence shown here is derived from an EMBL/GenBank/DDBJ whole genome shotgun (WGS) entry which is preliminary data.</text>
</comment>
<protein>
    <submittedName>
        <fullName evidence="1">Uncharacterized protein</fullName>
    </submittedName>
</protein>
<reference evidence="1" key="1">
    <citation type="journal article" date="2015" name="Nature">
        <title>Complex archaea that bridge the gap between prokaryotes and eukaryotes.</title>
        <authorList>
            <person name="Spang A."/>
            <person name="Saw J.H."/>
            <person name="Jorgensen S.L."/>
            <person name="Zaremba-Niedzwiedzka K."/>
            <person name="Martijn J."/>
            <person name="Lind A.E."/>
            <person name="van Eijk R."/>
            <person name="Schleper C."/>
            <person name="Guy L."/>
            <person name="Ettema T.J."/>
        </authorList>
    </citation>
    <scope>NUCLEOTIDE SEQUENCE</scope>
</reference>